<comment type="caution">
    <text evidence="1">The sequence shown here is derived from an EMBL/GenBank/DDBJ whole genome shotgun (WGS) entry which is preliminary data.</text>
</comment>
<name>X1U0V1_9ZZZZ</name>
<organism evidence="1">
    <name type="scientific">marine sediment metagenome</name>
    <dbReference type="NCBI Taxonomy" id="412755"/>
    <lineage>
        <taxon>unclassified sequences</taxon>
        <taxon>metagenomes</taxon>
        <taxon>ecological metagenomes</taxon>
    </lineage>
</organism>
<accession>X1U0V1</accession>
<reference evidence="1" key="1">
    <citation type="journal article" date="2014" name="Front. Microbiol.">
        <title>High frequency of phylogenetically diverse reductive dehalogenase-homologous genes in deep subseafloor sedimentary metagenomes.</title>
        <authorList>
            <person name="Kawai M."/>
            <person name="Futagami T."/>
            <person name="Toyoda A."/>
            <person name="Takaki Y."/>
            <person name="Nishi S."/>
            <person name="Hori S."/>
            <person name="Arai W."/>
            <person name="Tsubouchi T."/>
            <person name="Morono Y."/>
            <person name="Uchiyama I."/>
            <person name="Ito T."/>
            <person name="Fujiyama A."/>
            <person name="Inagaki F."/>
            <person name="Takami H."/>
        </authorList>
    </citation>
    <scope>NUCLEOTIDE SEQUENCE</scope>
    <source>
        <strain evidence="1">Expedition CK06-06</strain>
    </source>
</reference>
<protein>
    <submittedName>
        <fullName evidence="1">Uncharacterized protein</fullName>
    </submittedName>
</protein>
<dbReference type="EMBL" id="BARW01016965">
    <property type="protein sequence ID" value="GAI97241.1"/>
    <property type="molecule type" value="Genomic_DNA"/>
</dbReference>
<proteinExistence type="predicted"/>
<dbReference type="AlphaFoldDB" id="X1U0V1"/>
<sequence>MISISELIQDEDIYPREHLNQKTIDLYAERLREGIHLPPVEIQRVNMDGKGAN</sequence>
<gene>
    <name evidence="1" type="ORF">S12H4_29415</name>
</gene>
<evidence type="ECO:0000313" key="1">
    <source>
        <dbReference type="EMBL" id="GAI97241.1"/>
    </source>
</evidence>